<evidence type="ECO:0000313" key="9">
    <source>
        <dbReference type="EMBL" id="KAF3323337.1"/>
    </source>
</evidence>
<dbReference type="AlphaFoldDB" id="A0A833V4D0"/>
<comment type="similarity">
    <text evidence="1">Belongs to the cyclin family. Cyclin D subfamily.</text>
</comment>
<dbReference type="InterPro" id="IPR004367">
    <property type="entry name" value="Cyclin_C-dom"/>
</dbReference>
<gene>
    <name evidence="9" type="ORF">FCM35_KLT12068</name>
</gene>
<dbReference type="CDD" id="cd20543">
    <property type="entry name" value="CYCLIN_AtCycD-like_rpt1"/>
    <property type="match status" value="1"/>
</dbReference>
<evidence type="ECO:0000256" key="6">
    <source>
        <dbReference type="SAM" id="MobiDB-lite"/>
    </source>
</evidence>
<keyword evidence="3 5" id="KW-0195">Cyclin</keyword>
<feature type="domain" description="Cyclin C-terminal" evidence="8">
    <location>
        <begin position="193"/>
        <end position="299"/>
    </location>
</feature>
<evidence type="ECO:0000259" key="7">
    <source>
        <dbReference type="SMART" id="SM00385"/>
    </source>
</evidence>
<comment type="caution">
    <text evidence="9">The sequence shown here is derived from an EMBL/GenBank/DDBJ whole genome shotgun (WGS) entry which is preliminary data.</text>
</comment>
<evidence type="ECO:0000256" key="4">
    <source>
        <dbReference type="ARBA" id="ARBA00023306"/>
    </source>
</evidence>
<keyword evidence="4" id="KW-0131">Cell cycle</keyword>
<keyword evidence="2" id="KW-0132">Cell division</keyword>
<dbReference type="InterPro" id="IPR039361">
    <property type="entry name" value="Cyclin"/>
</dbReference>
<dbReference type="InterPro" id="IPR006671">
    <property type="entry name" value="Cyclin_N"/>
</dbReference>
<dbReference type="InterPro" id="IPR048258">
    <property type="entry name" value="Cyclins_cyclin-box"/>
</dbReference>
<dbReference type="PANTHER" id="PTHR10177">
    <property type="entry name" value="CYCLINS"/>
    <property type="match status" value="1"/>
</dbReference>
<dbReference type="Gene3D" id="1.10.472.10">
    <property type="entry name" value="Cyclin-like"/>
    <property type="match status" value="2"/>
</dbReference>
<feature type="region of interest" description="Disordered" evidence="6">
    <location>
        <begin position="26"/>
        <end position="48"/>
    </location>
</feature>
<keyword evidence="10" id="KW-1185">Reference proteome</keyword>
<feature type="domain" description="Cyclin-like" evidence="7">
    <location>
        <begin position="93"/>
        <end position="184"/>
    </location>
</feature>
<evidence type="ECO:0000259" key="8">
    <source>
        <dbReference type="SMART" id="SM01332"/>
    </source>
</evidence>
<dbReference type="InterPro" id="IPR013763">
    <property type="entry name" value="Cyclin-like_dom"/>
</dbReference>
<protein>
    <submittedName>
        <fullName evidence="9">Cyclin-D2-1-like isoform X2</fullName>
    </submittedName>
</protein>
<dbReference type="FunFam" id="1.10.472.10:FF:000060">
    <property type="entry name" value="D6-type cyclin"/>
    <property type="match status" value="1"/>
</dbReference>
<evidence type="ECO:0000313" key="10">
    <source>
        <dbReference type="Proteomes" id="UP000623129"/>
    </source>
</evidence>
<dbReference type="GO" id="GO:0051301">
    <property type="term" value="P:cell division"/>
    <property type="evidence" value="ECO:0007669"/>
    <property type="project" value="UniProtKB-KW"/>
</dbReference>
<evidence type="ECO:0000256" key="5">
    <source>
        <dbReference type="RuleBase" id="RU000383"/>
    </source>
</evidence>
<dbReference type="InterPro" id="IPR036915">
    <property type="entry name" value="Cyclin-like_sf"/>
</dbReference>
<dbReference type="SMART" id="SM01332">
    <property type="entry name" value="Cyclin_C"/>
    <property type="match status" value="1"/>
</dbReference>
<dbReference type="Pfam" id="PF00134">
    <property type="entry name" value="Cyclin_N"/>
    <property type="match status" value="1"/>
</dbReference>
<dbReference type="Proteomes" id="UP000623129">
    <property type="component" value="Unassembled WGS sequence"/>
</dbReference>
<name>A0A833V4D0_9POAL</name>
<feature type="region of interest" description="Disordered" evidence="6">
    <location>
        <begin position="311"/>
        <end position="337"/>
    </location>
</feature>
<evidence type="ECO:0000256" key="1">
    <source>
        <dbReference type="ARBA" id="ARBA00009065"/>
    </source>
</evidence>
<sequence>MSHTPDLSASSSLLCAEDADDIASWTDGRSAVPASAATSGPTSDRWDLPFSDSSNQLLSTLLASELDFMPRSDYLSRLRDQSLDANSRQDAINWILKVNDLFRFRPVTAYLSVSYLDRFLSTHSLPDGAGGWPMQLLSVACVSVAAKMEETRVPLLLDLQALDGGSRFLFEPRTVRRMELLLMSALQWRVQGITPFDFLPFFTSSCASDLLPRASVLIVSTQRVVDFLAYRPSEIAAAALLCAADELARDRADAVCTFEKLIEKEAVSGCRQLMVAYVLDTCPSSALPKRSEVSLPPPSPIGVLDAAACGSCDSQKSSAPATPSAEPTGVEPPPFKRRRLLNCIDDTGEDGLDLLCND</sequence>
<reference evidence="9" key="1">
    <citation type="submission" date="2020-01" db="EMBL/GenBank/DDBJ databases">
        <title>Genome sequence of Kobresia littledalei, the first chromosome-level genome in the family Cyperaceae.</title>
        <authorList>
            <person name="Qu G."/>
        </authorList>
    </citation>
    <scope>NUCLEOTIDE SEQUENCE</scope>
    <source>
        <strain evidence="9">C.B.Clarke</strain>
        <tissue evidence="9">Leaf</tissue>
    </source>
</reference>
<evidence type="ECO:0000256" key="3">
    <source>
        <dbReference type="ARBA" id="ARBA00023127"/>
    </source>
</evidence>
<proteinExistence type="inferred from homology"/>
<dbReference type="PROSITE" id="PS00292">
    <property type="entry name" value="CYCLINS"/>
    <property type="match status" value="1"/>
</dbReference>
<organism evidence="9 10">
    <name type="scientific">Carex littledalei</name>
    <dbReference type="NCBI Taxonomy" id="544730"/>
    <lineage>
        <taxon>Eukaryota</taxon>
        <taxon>Viridiplantae</taxon>
        <taxon>Streptophyta</taxon>
        <taxon>Embryophyta</taxon>
        <taxon>Tracheophyta</taxon>
        <taxon>Spermatophyta</taxon>
        <taxon>Magnoliopsida</taxon>
        <taxon>Liliopsida</taxon>
        <taxon>Poales</taxon>
        <taxon>Cyperaceae</taxon>
        <taxon>Cyperoideae</taxon>
        <taxon>Cariceae</taxon>
        <taxon>Carex</taxon>
        <taxon>Carex subgen. Euthyceras</taxon>
    </lineage>
</organism>
<evidence type="ECO:0000256" key="2">
    <source>
        <dbReference type="ARBA" id="ARBA00022618"/>
    </source>
</evidence>
<dbReference type="EMBL" id="SWLB01000023">
    <property type="protein sequence ID" value="KAF3323337.1"/>
    <property type="molecule type" value="Genomic_DNA"/>
</dbReference>
<dbReference type="Pfam" id="PF02984">
    <property type="entry name" value="Cyclin_C"/>
    <property type="match status" value="1"/>
</dbReference>
<accession>A0A833V4D0</accession>
<dbReference type="SUPFAM" id="SSF47954">
    <property type="entry name" value="Cyclin-like"/>
    <property type="match status" value="1"/>
</dbReference>
<feature type="compositionally biased region" description="Polar residues" evidence="6">
    <location>
        <begin position="312"/>
        <end position="321"/>
    </location>
</feature>
<dbReference type="SMART" id="SM00385">
    <property type="entry name" value="CYCLIN"/>
    <property type="match status" value="1"/>
</dbReference>
<dbReference type="OrthoDB" id="5590282at2759"/>